<reference evidence="4 5" key="1">
    <citation type="submission" date="2022-05" db="EMBL/GenBank/DDBJ databases">
        <authorList>
            <consortium name="Genoscope - CEA"/>
            <person name="William W."/>
        </authorList>
    </citation>
    <scope>NUCLEOTIDE SEQUENCE [LARGE SCALE GENOMIC DNA]</scope>
</reference>
<dbReference type="SUPFAM" id="SSF54695">
    <property type="entry name" value="POZ domain"/>
    <property type="match status" value="1"/>
</dbReference>
<dbReference type="InterPro" id="IPR015915">
    <property type="entry name" value="Kelch-typ_b-propeller"/>
</dbReference>
<proteinExistence type="predicted"/>
<dbReference type="PROSITE" id="PS50097">
    <property type="entry name" value="BTB"/>
    <property type="match status" value="1"/>
</dbReference>
<organism evidence="4 5">
    <name type="scientific">Porites lobata</name>
    <dbReference type="NCBI Taxonomy" id="104759"/>
    <lineage>
        <taxon>Eukaryota</taxon>
        <taxon>Metazoa</taxon>
        <taxon>Cnidaria</taxon>
        <taxon>Anthozoa</taxon>
        <taxon>Hexacorallia</taxon>
        <taxon>Scleractinia</taxon>
        <taxon>Fungiina</taxon>
        <taxon>Poritidae</taxon>
        <taxon>Porites</taxon>
    </lineage>
</organism>
<dbReference type="Proteomes" id="UP001159405">
    <property type="component" value="Unassembled WGS sequence"/>
</dbReference>
<protein>
    <recommendedName>
        <fullName evidence="3">BTB domain-containing protein</fullName>
    </recommendedName>
</protein>
<keyword evidence="2" id="KW-0677">Repeat</keyword>
<dbReference type="Gene3D" id="2.120.10.80">
    <property type="entry name" value="Kelch-type beta propeller"/>
    <property type="match status" value="1"/>
</dbReference>
<evidence type="ECO:0000256" key="2">
    <source>
        <dbReference type="ARBA" id="ARBA00022737"/>
    </source>
</evidence>
<dbReference type="SMART" id="SM00875">
    <property type="entry name" value="BACK"/>
    <property type="match status" value="1"/>
</dbReference>
<dbReference type="SUPFAM" id="SSF117281">
    <property type="entry name" value="Kelch motif"/>
    <property type="match status" value="1"/>
</dbReference>
<dbReference type="Gene3D" id="1.25.40.420">
    <property type="match status" value="1"/>
</dbReference>
<dbReference type="Pfam" id="PF00651">
    <property type="entry name" value="BTB"/>
    <property type="match status" value="1"/>
</dbReference>
<feature type="non-terminal residue" evidence="4">
    <location>
        <position position="601"/>
    </location>
</feature>
<dbReference type="SMART" id="SM00225">
    <property type="entry name" value="BTB"/>
    <property type="match status" value="1"/>
</dbReference>
<dbReference type="InterPro" id="IPR011705">
    <property type="entry name" value="BACK"/>
</dbReference>
<dbReference type="Pfam" id="PF07707">
    <property type="entry name" value="BACK"/>
    <property type="match status" value="1"/>
</dbReference>
<sequence length="601" mass="67928">MQRFPEIHLLLHESLLHTCMPSVSSKFAVEKSKLRSTNQLLVAVSPGQNIDYFDFDLKIWKPLGMSGPGGRPARTSHYCAETVGNTLYVAEGRPNNAKTDFISCYDLERNVWKTHPHSVGVISSMCTVGDYLYTFGFDCQKPPQRYSLAEGHSDVFVLYGKGFFKNSWLVRNASLHCFDHVRNVWEEKASTCHPHFGSSLFVVNGKLYVAGGKVNANYDGSPYGNPAPVEVYDEENNKWSVVDQKHIPENNLGAVEVDGRVYFIINKFPIDSGIRIPPGEVYPVSLHKWEKLGNICWTAALCYSPIKKKSLKTGSINDYRVVTLRTMVGHCEILLSKCAQFREQGEFIDVYLKVREEVFSAHRIVLAASSDYFHAMFAHGMKESNQEVIELKDESISAAVFKIVLDSIYSGDLQVNDENVLDVLVAADHLQVTSVVQHCCDYLQTQFVQLRFDVQTYSQICTIADRHGLKDLQEATQCKMASMYKEICESEEFLFQMDADQLLCLLSRDDLSVPSETFVFTSVMQWIKHKKEERMTVAAKVIGGVRLGLVDIKAVIRELNTEEMQRVPEIHLLLHESLLHTCMPSVSSKFAVEKSKLRSTS</sequence>
<evidence type="ECO:0000259" key="3">
    <source>
        <dbReference type="PROSITE" id="PS50097"/>
    </source>
</evidence>
<comment type="caution">
    <text evidence="4">The sequence shown here is derived from an EMBL/GenBank/DDBJ whole genome shotgun (WGS) entry which is preliminary data.</text>
</comment>
<accession>A0ABN8NJ98</accession>
<dbReference type="PANTHER" id="PTHR45632">
    <property type="entry name" value="LD33804P"/>
    <property type="match status" value="1"/>
</dbReference>
<name>A0ABN8NJ98_9CNID</name>
<evidence type="ECO:0000256" key="1">
    <source>
        <dbReference type="ARBA" id="ARBA00022441"/>
    </source>
</evidence>
<dbReference type="Gene3D" id="3.30.710.10">
    <property type="entry name" value="Potassium Channel Kv1.1, Chain A"/>
    <property type="match status" value="1"/>
</dbReference>
<dbReference type="InterPro" id="IPR011333">
    <property type="entry name" value="SKP1/BTB/POZ_sf"/>
</dbReference>
<gene>
    <name evidence="4" type="ORF">PLOB_00018835</name>
</gene>
<keyword evidence="1" id="KW-0880">Kelch repeat</keyword>
<dbReference type="EMBL" id="CALNXK010000022">
    <property type="protein sequence ID" value="CAH3109751.1"/>
    <property type="molecule type" value="Genomic_DNA"/>
</dbReference>
<keyword evidence="5" id="KW-1185">Reference proteome</keyword>
<evidence type="ECO:0000313" key="5">
    <source>
        <dbReference type="Proteomes" id="UP001159405"/>
    </source>
</evidence>
<dbReference type="InterPro" id="IPR000210">
    <property type="entry name" value="BTB/POZ_dom"/>
</dbReference>
<dbReference type="PANTHER" id="PTHR45632:SF3">
    <property type="entry name" value="KELCH-LIKE PROTEIN 32"/>
    <property type="match status" value="1"/>
</dbReference>
<evidence type="ECO:0000313" key="4">
    <source>
        <dbReference type="EMBL" id="CAH3109751.1"/>
    </source>
</evidence>
<feature type="domain" description="BTB" evidence="3">
    <location>
        <begin position="348"/>
        <end position="417"/>
    </location>
</feature>